<dbReference type="Proteomes" id="UP000799441">
    <property type="component" value="Unassembled WGS sequence"/>
</dbReference>
<dbReference type="SUPFAM" id="SSF47113">
    <property type="entry name" value="Histone-fold"/>
    <property type="match status" value="1"/>
</dbReference>
<feature type="compositionally biased region" description="Basic residues" evidence="3">
    <location>
        <begin position="312"/>
        <end position="323"/>
    </location>
</feature>
<dbReference type="GO" id="GO:0001046">
    <property type="term" value="F:core promoter sequence-specific DNA binding"/>
    <property type="evidence" value="ECO:0007669"/>
    <property type="project" value="TreeGrafter"/>
</dbReference>
<dbReference type="GO" id="GO:0017054">
    <property type="term" value="C:negative cofactor 2 complex"/>
    <property type="evidence" value="ECO:0007669"/>
    <property type="project" value="TreeGrafter"/>
</dbReference>
<dbReference type="CDD" id="cd22906">
    <property type="entry name" value="HFD_DRAP1"/>
    <property type="match status" value="1"/>
</dbReference>
<name>A0A9P4QAZ7_9PEZI</name>
<dbReference type="PANTHER" id="PTHR10252:SF5">
    <property type="entry name" value="DR1-ASSOCIATED COREPRESSOR"/>
    <property type="match status" value="1"/>
</dbReference>
<dbReference type="Gene3D" id="1.10.20.10">
    <property type="entry name" value="Histone, subunit A"/>
    <property type="match status" value="1"/>
</dbReference>
<evidence type="ECO:0000256" key="3">
    <source>
        <dbReference type="SAM" id="MobiDB-lite"/>
    </source>
</evidence>
<gene>
    <name evidence="5" type="ORF">K431DRAFT_284584</name>
</gene>
<dbReference type="Pfam" id="PF00808">
    <property type="entry name" value="CBFD_NFYB_HMF"/>
    <property type="match status" value="1"/>
</dbReference>
<feature type="domain" description="Transcription factor CBF/NF-Y/archaeal histone" evidence="4">
    <location>
        <begin position="182"/>
        <end position="235"/>
    </location>
</feature>
<feature type="region of interest" description="Disordered" evidence="3">
    <location>
        <begin position="135"/>
        <end position="172"/>
    </location>
</feature>
<sequence>MTYRPQSPDLSSYAPQSPDISSYRPQSPDLSGIASGVSPKFPPGNFNPLQTQQRQQHHRFANSNGFGGYGPVTSNPQFAPQFYPNQLPPQQQFQAPLQPQFQYQHPPPQQQQQPSQPTSMGRVRHDHMDEEYIPGAAPQAVPPHRGPGRPRKNPLPLNSVSSFTTPALPKTDPTLGVTLKTSFPVARIKRIMQADEDIGKVAQVTPHVVSRALELFMIQLISASAEHARGGNNSTVIKQEPAVGGGKADTGKAAPGSGGPRRILAQHMKKAILDGETFDFLADIVSKVPDAPTSKQKKDAGSDSDEGAAPAKGKKGAGRKRRKDSADDF</sequence>
<feature type="compositionally biased region" description="Polar residues" evidence="3">
    <location>
        <begin position="156"/>
        <end position="165"/>
    </location>
</feature>
<dbReference type="GO" id="GO:0016251">
    <property type="term" value="F:RNA polymerase II general transcription initiation factor activity"/>
    <property type="evidence" value="ECO:0007669"/>
    <property type="project" value="TreeGrafter"/>
</dbReference>
<comment type="caution">
    <text evidence="5">The sequence shown here is derived from an EMBL/GenBank/DDBJ whole genome shotgun (WGS) entry which is preliminary data.</text>
</comment>
<organism evidence="5 6">
    <name type="scientific">Polychaeton citri CBS 116435</name>
    <dbReference type="NCBI Taxonomy" id="1314669"/>
    <lineage>
        <taxon>Eukaryota</taxon>
        <taxon>Fungi</taxon>
        <taxon>Dikarya</taxon>
        <taxon>Ascomycota</taxon>
        <taxon>Pezizomycotina</taxon>
        <taxon>Dothideomycetes</taxon>
        <taxon>Dothideomycetidae</taxon>
        <taxon>Capnodiales</taxon>
        <taxon>Capnodiaceae</taxon>
        <taxon>Polychaeton</taxon>
    </lineage>
</organism>
<evidence type="ECO:0000256" key="1">
    <source>
        <dbReference type="ARBA" id="ARBA00004123"/>
    </source>
</evidence>
<dbReference type="InterPro" id="IPR009072">
    <property type="entry name" value="Histone-fold"/>
</dbReference>
<dbReference type="AlphaFoldDB" id="A0A9P4QAZ7"/>
<feature type="compositionally biased region" description="Low complexity" evidence="3">
    <location>
        <begin position="80"/>
        <end position="117"/>
    </location>
</feature>
<accession>A0A9P4QAZ7</accession>
<evidence type="ECO:0000259" key="4">
    <source>
        <dbReference type="Pfam" id="PF00808"/>
    </source>
</evidence>
<dbReference type="OrthoDB" id="653904at2759"/>
<protein>
    <recommendedName>
        <fullName evidence="4">Transcription factor CBF/NF-Y/archaeal histone domain-containing protein</fullName>
    </recommendedName>
</protein>
<feature type="region of interest" description="Disordered" evidence="3">
    <location>
        <begin position="289"/>
        <end position="329"/>
    </location>
</feature>
<dbReference type="InterPro" id="IPR050568">
    <property type="entry name" value="Transcr_DNA_Rep_Reg"/>
</dbReference>
<keyword evidence="6" id="KW-1185">Reference proteome</keyword>
<dbReference type="EMBL" id="MU003788">
    <property type="protein sequence ID" value="KAF2721656.1"/>
    <property type="molecule type" value="Genomic_DNA"/>
</dbReference>
<reference evidence="5" key="1">
    <citation type="journal article" date="2020" name="Stud. Mycol.">
        <title>101 Dothideomycetes genomes: a test case for predicting lifestyles and emergence of pathogens.</title>
        <authorList>
            <person name="Haridas S."/>
            <person name="Albert R."/>
            <person name="Binder M."/>
            <person name="Bloem J."/>
            <person name="Labutti K."/>
            <person name="Salamov A."/>
            <person name="Andreopoulos B."/>
            <person name="Baker S."/>
            <person name="Barry K."/>
            <person name="Bills G."/>
            <person name="Bluhm B."/>
            <person name="Cannon C."/>
            <person name="Castanera R."/>
            <person name="Culley D."/>
            <person name="Daum C."/>
            <person name="Ezra D."/>
            <person name="Gonzalez J."/>
            <person name="Henrissat B."/>
            <person name="Kuo A."/>
            <person name="Liang C."/>
            <person name="Lipzen A."/>
            <person name="Lutzoni F."/>
            <person name="Magnuson J."/>
            <person name="Mondo S."/>
            <person name="Nolan M."/>
            <person name="Ohm R."/>
            <person name="Pangilinan J."/>
            <person name="Park H.-J."/>
            <person name="Ramirez L."/>
            <person name="Alfaro M."/>
            <person name="Sun H."/>
            <person name="Tritt A."/>
            <person name="Yoshinaga Y."/>
            <person name="Zwiers L.-H."/>
            <person name="Turgeon B."/>
            <person name="Goodwin S."/>
            <person name="Spatafora J."/>
            <person name="Crous P."/>
            <person name="Grigoriev I."/>
        </authorList>
    </citation>
    <scope>NUCLEOTIDE SEQUENCE</scope>
    <source>
        <strain evidence="5">CBS 116435</strain>
    </source>
</reference>
<dbReference type="GO" id="GO:0046982">
    <property type="term" value="F:protein heterodimerization activity"/>
    <property type="evidence" value="ECO:0007669"/>
    <property type="project" value="InterPro"/>
</dbReference>
<feature type="region of interest" description="Disordered" evidence="3">
    <location>
        <begin position="1"/>
        <end position="122"/>
    </location>
</feature>
<evidence type="ECO:0000256" key="2">
    <source>
        <dbReference type="ARBA" id="ARBA00023242"/>
    </source>
</evidence>
<feature type="region of interest" description="Disordered" evidence="3">
    <location>
        <begin position="229"/>
        <end position="261"/>
    </location>
</feature>
<feature type="compositionally biased region" description="Polar residues" evidence="3">
    <location>
        <begin position="1"/>
        <end position="29"/>
    </location>
</feature>
<proteinExistence type="predicted"/>
<dbReference type="InterPro" id="IPR003958">
    <property type="entry name" value="CBFA_NFYB_domain"/>
</dbReference>
<dbReference type="PANTHER" id="PTHR10252">
    <property type="entry name" value="HISTONE-LIKE TRANSCRIPTION FACTOR CCAAT-RELATED"/>
    <property type="match status" value="1"/>
</dbReference>
<evidence type="ECO:0000313" key="5">
    <source>
        <dbReference type="EMBL" id="KAF2721656.1"/>
    </source>
</evidence>
<comment type="subcellular location">
    <subcellularLocation>
        <location evidence="1">Nucleus</location>
    </subcellularLocation>
</comment>
<keyword evidence="2" id="KW-0539">Nucleus</keyword>
<evidence type="ECO:0000313" key="6">
    <source>
        <dbReference type="Proteomes" id="UP000799441"/>
    </source>
</evidence>